<reference evidence="2 3" key="1">
    <citation type="submission" date="2015-01" db="EMBL/GenBank/DDBJ databases">
        <title>Evolution of Trichinella species and genotypes.</title>
        <authorList>
            <person name="Korhonen P.K."/>
            <person name="Edoardo P."/>
            <person name="Giuseppe L.R."/>
            <person name="Gasser R.B."/>
        </authorList>
    </citation>
    <scope>NUCLEOTIDE SEQUENCE [LARGE SCALE GENOMIC DNA]</scope>
    <source>
        <strain evidence="2">ISS37</strain>
    </source>
</reference>
<gene>
    <name evidence="2" type="ORF">T07_2699</name>
</gene>
<sequence>MSHKMTENEAKDYFKKEENKKQKTNSSSVGSKKAKKYPVVQLVQFAVLSIHFVHCSSESSSRRRKLVDDDDIPPPPVGFTCSCPGQVVG</sequence>
<dbReference type="Proteomes" id="UP000054630">
    <property type="component" value="Unassembled WGS sequence"/>
</dbReference>
<keyword evidence="3" id="KW-1185">Reference proteome</keyword>
<dbReference type="AlphaFoldDB" id="A0A0V0RSA8"/>
<comment type="caution">
    <text evidence="2">The sequence shown here is derived from an EMBL/GenBank/DDBJ whole genome shotgun (WGS) entry which is preliminary data.</text>
</comment>
<protein>
    <submittedName>
        <fullName evidence="2">Uncharacterized protein</fullName>
    </submittedName>
</protein>
<evidence type="ECO:0000313" key="2">
    <source>
        <dbReference type="EMBL" id="KRX17109.1"/>
    </source>
</evidence>
<dbReference type="EMBL" id="JYDL01000093">
    <property type="protein sequence ID" value="KRX17109.1"/>
    <property type="molecule type" value="Genomic_DNA"/>
</dbReference>
<feature type="region of interest" description="Disordered" evidence="1">
    <location>
        <begin position="1"/>
        <end position="32"/>
    </location>
</feature>
<evidence type="ECO:0000313" key="3">
    <source>
        <dbReference type="Proteomes" id="UP000054630"/>
    </source>
</evidence>
<feature type="compositionally biased region" description="Basic and acidic residues" evidence="1">
    <location>
        <begin position="1"/>
        <end position="21"/>
    </location>
</feature>
<name>A0A0V0RSA8_9BILA</name>
<evidence type="ECO:0000256" key="1">
    <source>
        <dbReference type="SAM" id="MobiDB-lite"/>
    </source>
</evidence>
<accession>A0A0V0RSA8</accession>
<organism evidence="2 3">
    <name type="scientific">Trichinella nelsoni</name>
    <dbReference type="NCBI Taxonomy" id="6336"/>
    <lineage>
        <taxon>Eukaryota</taxon>
        <taxon>Metazoa</taxon>
        <taxon>Ecdysozoa</taxon>
        <taxon>Nematoda</taxon>
        <taxon>Enoplea</taxon>
        <taxon>Dorylaimia</taxon>
        <taxon>Trichinellida</taxon>
        <taxon>Trichinellidae</taxon>
        <taxon>Trichinella</taxon>
    </lineage>
</organism>
<proteinExistence type="predicted"/>